<feature type="transmembrane region" description="Helical" evidence="1">
    <location>
        <begin position="91"/>
        <end position="113"/>
    </location>
</feature>
<feature type="transmembrane region" description="Helical" evidence="1">
    <location>
        <begin position="60"/>
        <end position="79"/>
    </location>
</feature>
<evidence type="ECO:0000313" key="2">
    <source>
        <dbReference type="EMBL" id="WIY00492.1"/>
    </source>
</evidence>
<evidence type="ECO:0000256" key="1">
    <source>
        <dbReference type="SAM" id="Phobius"/>
    </source>
</evidence>
<reference evidence="2 3" key="1">
    <citation type="submission" date="2023-06" db="EMBL/GenBank/DDBJ databases">
        <authorList>
            <person name="Oyuntsetseg B."/>
            <person name="Kim S.B."/>
        </authorList>
    </citation>
    <scope>NUCLEOTIDE SEQUENCE [LARGE SCALE GENOMIC DNA]</scope>
    <source>
        <strain evidence="2 3">4-36</strain>
    </source>
</reference>
<feature type="transmembrane region" description="Helical" evidence="1">
    <location>
        <begin position="28"/>
        <end position="53"/>
    </location>
</feature>
<dbReference type="Proteomes" id="UP001239397">
    <property type="component" value="Chromosome"/>
</dbReference>
<dbReference type="KEGG" id="amog:QRX60_41615"/>
<dbReference type="AlphaFoldDB" id="A0A9Y2JNG1"/>
<accession>A0A9Y2JNG1</accession>
<gene>
    <name evidence="2" type="ORF">QRX60_41615</name>
</gene>
<evidence type="ECO:0008006" key="4">
    <source>
        <dbReference type="Google" id="ProtNLM"/>
    </source>
</evidence>
<evidence type="ECO:0000313" key="3">
    <source>
        <dbReference type="Proteomes" id="UP001239397"/>
    </source>
</evidence>
<sequence>MAGSGSPSGGIRNTRPAPAKTGSLPAGWWYLPLTILTAGLAAWVPFFHAAVVLGSARLRWASAAYAAAIVAIFGCFVVAPSDAQGNPVGTAGTVLPTVAFLGWLTLIPVACVHQWLVRRRVARTDVVVPEPVIAQALAARERRNTARKLAESDPLLARELRIGRPDLARSYDDGGLVDLNSAPAATIAQVCEIPLPAAEDIDLARQEAGFSSIDELLVMVTVPVSAWDRIRDRGLTLSA</sequence>
<keyword evidence="1" id="KW-1133">Transmembrane helix</keyword>
<keyword evidence="3" id="KW-1185">Reference proteome</keyword>
<keyword evidence="1" id="KW-0812">Transmembrane</keyword>
<dbReference type="RefSeq" id="WP_285996958.1">
    <property type="nucleotide sequence ID" value="NZ_CP127295.1"/>
</dbReference>
<dbReference type="EMBL" id="CP127295">
    <property type="protein sequence ID" value="WIY00492.1"/>
    <property type="molecule type" value="Genomic_DNA"/>
</dbReference>
<name>A0A9Y2JNG1_9PSEU</name>
<proteinExistence type="predicted"/>
<organism evidence="2 3">
    <name type="scientific">Amycolatopsis mongoliensis</name>
    <dbReference type="NCBI Taxonomy" id="715475"/>
    <lineage>
        <taxon>Bacteria</taxon>
        <taxon>Bacillati</taxon>
        <taxon>Actinomycetota</taxon>
        <taxon>Actinomycetes</taxon>
        <taxon>Pseudonocardiales</taxon>
        <taxon>Pseudonocardiaceae</taxon>
        <taxon>Amycolatopsis</taxon>
    </lineage>
</organism>
<keyword evidence="1" id="KW-0472">Membrane</keyword>
<protein>
    <recommendedName>
        <fullName evidence="4">Helix-hairpin-helix domain-containing protein</fullName>
    </recommendedName>
</protein>